<dbReference type="Pfam" id="PF01521">
    <property type="entry name" value="Fe-S_biosyn"/>
    <property type="match status" value="1"/>
</dbReference>
<dbReference type="OrthoDB" id="9801228at2"/>
<dbReference type="GO" id="GO:0005829">
    <property type="term" value="C:cytosol"/>
    <property type="evidence" value="ECO:0007669"/>
    <property type="project" value="TreeGrafter"/>
</dbReference>
<evidence type="ECO:0000313" key="4">
    <source>
        <dbReference type="Proteomes" id="UP000198620"/>
    </source>
</evidence>
<dbReference type="InterPro" id="IPR035903">
    <property type="entry name" value="HesB-like_dom_sf"/>
</dbReference>
<dbReference type="InterPro" id="IPR050322">
    <property type="entry name" value="Fe-S_cluster_asmbl/transfer"/>
</dbReference>
<dbReference type="Proteomes" id="UP000198620">
    <property type="component" value="Unassembled WGS sequence"/>
</dbReference>
<organism evidence="3 4">
    <name type="scientific">Nitrosovibrio tenuis</name>
    <dbReference type="NCBI Taxonomy" id="1233"/>
    <lineage>
        <taxon>Bacteria</taxon>
        <taxon>Pseudomonadati</taxon>
        <taxon>Pseudomonadota</taxon>
        <taxon>Betaproteobacteria</taxon>
        <taxon>Nitrosomonadales</taxon>
        <taxon>Nitrosomonadaceae</taxon>
        <taxon>Nitrosovibrio</taxon>
    </lineage>
</organism>
<keyword evidence="4" id="KW-1185">Reference proteome</keyword>
<dbReference type="PROSITE" id="PS01152">
    <property type="entry name" value="HESB"/>
    <property type="match status" value="1"/>
</dbReference>
<comment type="similarity">
    <text evidence="1">Belongs to the HesB/IscA family.</text>
</comment>
<accession>A0A1H7GZ00</accession>
<feature type="domain" description="Core" evidence="2">
    <location>
        <begin position="1"/>
        <end position="103"/>
    </location>
</feature>
<evidence type="ECO:0000313" key="3">
    <source>
        <dbReference type="EMBL" id="SEK43268.1"/>
    </source>
</evidence>
<evidence type="ECO:0000256" key="1">
    <source>
        <dbReference type="ARBA" id="ARBA00006718"/>
    </source>
</evidence>
<reference evidence="3 4" key="1">
    <citation type="submission" date="2016-10" db="EMBL/GenBank/DDBJ databases">
        <authorList>
            <person name="de Groot N.N."/>
        </authorList>
    </citation>
    <scope>NUCLEOTIDE SEQUENCE [LARGE SCALE GENOMIC DNA]</scope>
    <source>
        <strain evidence="3 4">Nv1</strain>
    </source>
</reference>
<dbReference type="RefSeq" id="WP_090826566.1">
    <property type="nucleotide sequence ID" value="NZ_FOBH01000001.1"/>
</dbReference>
<gene>
    <name evidence="3" type="ORF">SAMN05216387_101425</name>
</gene>
<proteinExistence type="inferred from homology"/>
<dbReference type="Gene3D" id="2.60.300.12">
    <property type="entry name" value="HesB-like domain"/>
    <property type="match status" value="1"/>
</dbReference>
<name>A0A1H7GZ00_9PROT</name>
<protein>
    <submittedName>
        <fullName evidence="3">Iron-sulfur cluster assembly protein</fullName>
    </submittedName>
</protein>
<dbReference type="GO" id="GO:0051537">
    <property type="term" value="F:2 iron, 2 sulfur cluster binding"/>
    <property type="evidence" value="ECO:0007669"/>
    <property type="project" value="TreeGrafter"/>
</dbReference>
<evidence type="ECO:0000259" key="2">
    <source>
        <dbReference type="Pfam" id="PF01521"/>
    </source>
</evidence>
<dbReference type="InterPro" id="IPR000361">
    <property type="entry name" value="ATAP_core_dom"/>
</dbReference>
<dbReference type="InterPro" id="IPR016092">
    <property type="entry name" value="ATAP"/>
</dbReference>
<sequence>MAVTLTENAAKQIRKQVAKRGKGLGLRIGIKKEGCSGFAYTFDYADELRAGDQMFESCNANVVIDAGSLPYIDGSQVDFVKEGLNDSFRVGNPNVDNTCGCGESFSVKEPARISLL</sequence>
<dbReference type="GO" id="GO:0016226">
    <property type="term" value="P:iron-sulfur cluster assembly"/>
    <property type="evidence" value="ECO:0007669"/>
    <property type="project" value="InterPro"/>
</dbReference>
<dbReference type="PANTHER" id="PTHR10072:SF41">
    <property type="entry name" value="IRON-SULFUR CLUSTER ASSEMBLY 1 HOMOLOG, MITOCHONDRIAL"/>
    <property type="match status" value="1"/>
</dbReference>
<dbReference type="STRING" id="1233.SAMN05216387_101425"/>
<dbReference type="EMBL" id="FOBH01000001">
    <property type="protein sequence ID" value="SEK43268.1"/>
    <property type="molecule type" value="Genomic_DNA"/>
</dbReference>
<dbReference type="AlphaFoldDB" id="A0A1H7GZ00"/>
<dbReference type="SUPFAM" id="SSF89360">
    <property type="entry name" value="HesB-like domain"/>
    <property type="match status" value="1"/>
</dbReference>
<dbReference type="PANTHER" id="PTHR10072">
    <property type="entry name" value="IRON-SULFUR CLUSTER ASSEMBLY PROTEIN"/>
    <property type="match status" value="1"/>
</dbReference>
<dbReference type="InterPro" id="IPR017870">
    <property type="entry name" value="FeS_cluster_insertion_CS"/>
</dbReference>
<dbReference type="NCBIfam" id="TIGR00049">
    <property type="entry name" value="iron-sulfur cluster assembly accessory protein"/>
    <property type="match status" value="1"/>
</dbReference>